<dbReference type="Gene3D" id="3.10.450.50">
    <property type="match status" value="1"/>
</dbReference>
<dbReference type="Proteomes" id="UP001241092">
    <property type="component" value="Chromosome"/>
</dbReference>
<evidence type="ECO:0000313" key="2">
    <source>
        <dbReference type="EMBL" id="BDY28547.1"/>
    </source>
</evidence>
<dbReference type="SUPFAM" id="SSF54427">
    <property type="entry name" value="NTF2-like"/>
    <property type="match status" value="1"/>
</dbReference>
<dbReference type="InterPro" id="IPR037401">
    <property type="entry name" value="SnoaL-like"/>
</dbReference>
<accession>A0AAI8TU21</accession>
<gene>
    <name evidence="2" type="ORF">hbim_02481</name>
</gene>
<name>A0AAI8TU21_MYCME</name>
<protein>
    <recommendedName>
        <fullName evidence="1">SnoaL-like domain-containing protein</fullName>
    </recommendedName>
</protein>
<dbReference type="RefSeq" id="WP_073902862.1">
    <property type="nucleotide sequence ID" value="NZ_AP027452.1"/>
</dbReference>
<dbReference type="AlphaFoldDB" id="A0AAI8TU21"/>
<organism evidence="2 3">
    <name type="scientific">Mycolicibacterium mageritense</name>
    <name type="common">Mycobacterium mageritense</name>
    <dbReference type="NCBI Taxonomy" id="53462"/>
    <lineage>
        <taxon>Bacteria</taxon>
        <taxon>Bacillati</taxon>
        <taxon>Actinomycetota</taxon>
        <taxon>Actinomycetes</taxon>
        <taxon>Mycobacteriales</taxon>
        <taxon>Mycobacteriaceae</taxon>
        <taxon>Mycolicibacterium</taxon>
    </lineage>
</organism>
<proteinExistence type="predicted"/>
<evidence type="ECO:0000259" key="1">
    <source>
        <dbReference type="Pfam" id="PF12680"/>
    </source>
</evidence>
<feature type="domain" description="SnoaL-like" evidence="1">
    <location>
        <begin position="9"/>
        <end position="107"/>
    </location>
</feature>
<dbReference type="InterPro" id="IPR032710">
    <property type="entry name" value="NTF2-like_dom_sf"/>
</dbReference>
<evidence type="ECO:0000313" key="3">
    <source>
        <dbReference type="Proteomes" id="UP001241092"/>
    </source>
</evidence>
<sequence length="116" mass="12883">MTQTLLPAVQRYVDAVNAFDTDAIMATFTSDAVVNDNHREFAGPESIRAWVATEIVGDRVTMEVTETVDRPGLTVLRARYDGDYDKTNLPDELVLTNYLVLDGDRIAGLFIIFNNG</sequence>
<dbReference type="Pfam" id="PF12680">
    <property type="entry name" value="SnoaL_2"/>
    <property type="match status" value="1"/>
</dbReference>
<dbReference type="EMBL" id="AP027452">
    <property type="protein sequence ID" value="BDY28547.1"/>
    <property type="molecule type" value="Genomic_DNA"/>
</dbReference>
<reference evidence="2" key="1">
    <citation type="submission" date="2023-03" db="EMBL/GenBank/DDBJ databases">
        <title>Draft genome sequence of a Mycolicibacterium mageritense strain H4_3_1 isolated from a hybrid biological-inorganic system reactor.</title>
        <authorList>
            <person name="Feng X."/>
            <person name="Kazama D."/>
            <person name="Sato K."/>
            <person name="Kobayashi H."/>
        </authorList>
    </citation>
    <scope>NUCLEOTIDE SEQUENCE</scope>
    <source>
        <strain evidence="2">H4_3_1</strain>
    </source>
</reference>